<gene>
    <name evidence="2" type="ORF">DM02DRAFT_585895</name>
</gene>
<sequence>MANPPIPAVTKRAATIDFIDQKLPKHHPAFASQLVQYDKMTKQYIPAAPSLATNKTNSLVALPPSHPSPGSNPPTRPEWTDTNAMKFWMGIFPDSMARFKCTKEPKGRKSVYNIRDKANWDDIYATLELARAKYQNCGGPVGWIRRVGRKVADNITPGVESVTMASKVMPQHEVATPVVGAIEVLFDAIKTAATVRNQVLTGFDGLVAIFGDVELFLSTFQSDNNIKVASIDLIATTLEAIERAIGFFTSRTLVRGGKALLGGEDYEKELRDSLEAIQTKARDLIQEALKSHIFEFHLYSQETRKLQQQLDKKVDIVITGNNSIEQLLKDHLLEKDRELEATRRENNYLKVENVILRSTSPIQQSIWGPPPQPVQAPALGWYVNQDTLRSIIDHYDIDLNDLAFVMEKNSQLPGKDKARAEQIIQTQLFRNWIVSASSAKLLIHWDFHQPTTIAGISPLSVFCKNMVQTLRTKDRFISAIWFCGQHVEHEPGVRIGGRAMLSSLIDQLLRQFQFDTRFLHDDNDYASLQEGSLEALTKLLISLVQQLPSTMTLFFIIDGVVLYEREEFEDDAIPVFLTLVKLIGVGASVKVLFTSTPGTDIVRGGFEDEDLILNVDSLQRQTIGSEERMARELEGELA</sequence>
<evidence type="ECO:0000256" key="1">
    <source>
        <dbReference type="SAM" id="MobiDB-lite"/>
    </source>
</evidence>
<dbReference type="EMBL" id="KZ805320">
    <property type="protein sequence ID" value="PVI04585.1"/>
    <property type="molecule type" value="Genomic_DNA"/>
</dbReference>
<reference evidence="2 3" key="1">
    <citation type="journal article" date="2018" name="Sci. Rep.">
        <title>Comparative genomics provides insights into the lifestyle and reveals functional heterogeneity of dark septate endophytic fungi.</title>
        <authorList>
            <person name="Knapp D.G."/>
            <person name="Nemeth J.B."/>
            <person name="Barry K."/>
            <person name="Hainaut M."/>
            <person name="Henrissat B."/>
            <person name="Johnson J."/>
            <person name="Kuo A."/>
            <person name="Lim J.H.P."/>
            <person name="Lipzen A."/>
            <person name="Nolan M."/>
            <person name="Ohm R.A."/>
            <person name="Tamas L."/>
            <person name="Grigoriev I.V."/>
            <person name="Spatafora J.W."/>
            <person name="Nagy L.G."/>
            <person name="Kovacs G.M."/>
        </authorList>
    </citation>
    <scope>NUCLEOTIDE SEQUENCE [LARGE SCALE GENOMIC DNA]</scope>
    <source>
        <strain evidence="2 3">DSE2036</strain>
    </source>
</reference>
<dbReference type="OrthoDB" id="3730111at2759"/>
<dbReference type="PANTHER" id="PTHR40619:SF3">
    <property type="entry name" value="FUNGAL STAND N-TERMINAL GOODBYE DOMAIN-CONTAINING PROTEIN"/>
    <property type="match status" value="1"/>
</dbReference>
<accession>A0A2V1E5H2</accession>
<keyword evidence="3" id="KW-1185">Reference proteome</keyword>
<dbReference type="AlphaFoldDB" id="A0A2V1E5H2"/>
<dbReference type="Proteomes" id="UP000244855">
    <property type="component" value="Unassembled WGS sequence"/>
</dbReference>
<feature type="compositionally biased region" description="Pro residues" evidence="1">
    <location>
        <begin position="64"/>
        <end position="76"/>
    </location>
</feature>
<evidence type="ECO:0000313" key="3">
    <source>
        <dbReference type="Proteomes" id="UP000244855"/>
    </source>
</evidence>
<protein>
    <recommendedName>
        <fullName evidence="4">Fungal STAND N-terminal Goodbye domain-containing protein</fullName>
    </recommendedName>
</protein>
<dbReference type="PANTHER" id="PTHR40619">
    <property type="entry name" value="FUNGAL STAND N-TERMINAL GOODBYE DOMAIN-CONTAINING PROTEIN"/>
    <property type="match status" value="1"/>
</dbReference>
<evidence type="ECO:0008006" key="4">
    <source>
        <dbReference type="Google" id="ProtNLM"/>
    </source>
</evidence>
<organism evidence="2 3">
    <name type="scientific">Periconia macrospinosa</name>
    <dbReference type="NCBI Taxonomy" id="97972"/>
    <lineage>
        <taxon>Eukaryota</taxon>
        <taxon>Fungi</taxon>
        <taxon>Dikarya</taxon>
        <taxon>Ascomycota</taxon>
        <taxon>Pezizomycotina</taxon>
        <taxon>Dothideomycetes</taxon>
        <taxon>Pleosporomycetidae</taxon>
        <taxon>Pleosporales</taxon>
        <taxon>Massarineae</taxon>
        <taxon>Periconiaceae</taxon>
        <taxon>Periconia</taxon>
    </lineage>
</organism>
<feature type="region of interest" description="Disordered" evidence="1">
    <location>
        <begin position="57"/>
        <end position="78"/>
    </location>
</feature>
<proteinExistence type="predicted"/>
<dbReference type="STRING" id="97972.A0A2V1E5H2"/>
<name>A0A2V1E5H2_9PLEO</name>
<evidence type="ECO:0000313" key="2">
    <source>
        <dbReference type="EMBL" id="PVI04585.1"/>
    </source>
</evidence>